<gene>
    <name evidence="7" type="ORF">M0H32_28325</name>
</gene>
<evidence type="ECO:0000256" key="2">
    <source>
        <dbReference type="ARBA" id="ARBA00022475"/>
    </source>
</evidence>
<evidence type="ECO:0000313" key="8">
    <source>
        <dbReference type="Proteomes" id="UP001431221"/>
    </source>
</evidence>
<keyword evidence="8" id="KW-1185">Reference proteome</keyword>
<keyword evidence="3 6" id="KW-0812">Transmembrane</keyword>
<evidence type="ECO:0000256" key="4">
    <source>
        <dbReference type="ARBA" id="ARBA00022989"/>
    </source>
</evidence>
<keyword evidence="4 6" id="KW-1133">Transmembrane helix</keyword>
<dbReference type="RefSeq" id="WP_248160045.1">
    <property type="nucleotide sequence ID" value="NZ_JALNMJ010000041.1"/>
</dbReference>
<feature type="transmembrane region" description="Helical" evidence="6">
    <location>
        <begin position="223"/>
        <end position="250"/>
    </location>
</feature>
<sequence>MHQLLSPLKVRQAISAAGLGLHYAVLFLPFAFVLWWLAEGGLDDLAGRPWFALALAGAVYLGSHCVRALRLAVMASRLLGISARSSALLHMVTAPGAMIIPFKLGEMFRLHQLWYLGRSFPGALIIILLERFFDGLMILVLLGIVYAYHGPLGLGPMLLLAVTSLAVLAGLVVFVLGPGILRAVQQYVVLNHRNPKSLRHLGQLDGLRQITTRGADLFRAQGAVLLVMSLVIWGLEALAATVLAFTYAGFSKTSGIVVLAERVFEGPVGALQSAVGAWSSLCLLSLVLVWPIAMWIYLPRVKNEPLRAQNRTGVL</sequence>
<feature type="transmembrane region" description="Helical" evidence="6">
    <location>
        <begin position="270"/>
        <end position="298"/>
    </location>
</feature>
<proteinExistence type="predicted"/>
<keyword evidence="5 6" id="KW-0472">Membrane</keyword>
<organism evidence="7 8">
    <name type="scientific">Roseibium sediminicola</name>
    <dbReference type="NCBI Taxonomy" id="2933272"/>
    <lineage>
        <taxon>Bacteria</taxon>
        <taxon>Pseudomonadati</taxon>
        <taxon>Pseudomonadota</taxon>
        <taxon>Alphaproteobacteria</taxon>
        <taxon>Hyphomicrobiales</taxon>
        <taxon>Stappiaceae</taxon>
        <taxon>Roseibium</taxon>
    </lineage>
</organism>
<accession>A0ABT0H4P3</accession>
<dbReference type="InterPro" id="IPR022791">
    <property type="entry name" value="L-PG_synthase/AglD"/>
</dbReference>
<evidence type="ECO:0000256" key="6">
    <source>
        <dbReference type="SAM" id="Phobius"/>
    </source>
</evidence>
<reference evidence="7" key="1">
    <citation type="submission" date="2022-04" db="EMBL/GenBank/DDBJ databases">
        <title>Roseibium sp. CAU 1639 isolated from mud.</title>
        <authorList>
            <person name="Kim W."/>
        </authorList>
    </citation>
    <scope>NUCLEOTIDE SEQUENCE</scope>
    <source>
        <strain evidence="7">CAU 1639</strain>
    </source>
</reference>
<protein>
    <submittedName>
        <fullName evidence="7">Flippase-like domain-containing protein</fullName>
    </submittedName>
</protein>
<feature type="transmembrane region" description="Helical" evidence="6">
    <location>
        <begin position="123"/>
        <end position="148"/>
    </location>
</feature>
<feature type="transmembrane region" description="Helical" evidence="6">
    <location>
        <begin position="50"/>
        <end position="69"/>
    </location>
</feature>
<feature type="transmembrane region" description="Helical" evidence="6">
    <location>
        <begin position="154"/>
        <end position="176"/>
    </location>
</feature>
<comment type="subcellular location">
    <subcellularLocation>
        <location evidence="1">Cell membrane</location>
        <topology evidence="1">Multi-pass membrane protein</topology>
    </subcellularLocation>
</comment>
<dbReference type="Proteomes" id="UP001431221">
    <property type="component" value="Unassembled WGS sequence"/>
</dbReference>
<dbReference type="Pfam" id="PF03706">
    <property type="entry name" value="LPG_synthase_TM"/>
    <property type="match status" value="1"/>
</dbReference>
<feature type="transmembrane region" description="Helical" evidence="6">
    <location>
        <begin position="81"/>
        <end position="102"/>
    </location>
</feature>
<evidence type="ECO:0000313" key="7">
    <source>
        <dbReference type="EMBL" id="MCK7616078.1"/>
    </source>
</evidence>
<feature type="transmembrane region" description="Helical" evidence="6">
    <location>
        <begin position="20"/>
        <end position="38"/>
    </location>
</feature>
<evidence type="ECO:0000256" key="5">
    <source>
        <dbReference type="ARBA" id="ARBA00023136"/>
    </source>
</evidence>
<name>A0ABT0H4P3_9HYPH</name>
<dbReference type="EMBL" id="JALNMJ010000041">
    <property type="protein sequence ID" value="MCK7616078.1"/>
    <property type="molecule type" value="Genomic_DNA"/>
</dbReference>
<evidence type="ECO:0000256" key="3">
    <source>
        <dbReference type="ARBA" id="ARBA00022692"/>
    </source>
</evidence>
<comment type="caution">
    <text evidence="7">The sequence shown here is derived from an EMBL/GenBank/DDBJ whole genome shotgun (WGS) entry which is preliminary data.</text>
</comment>
<evidence type="ECO:0000256" key="1">
    <source>
        <dbReference type="ARBA" id="ARBA00004651"/>
    </source>
</evidence>
<keyword evidence="2" id="KW-1003">Cell membrane</keyword>